<evidence type="ECO:0000313" key="2">
    <source>
        <dbReference type="EMBL" id="KAL1521878.1"/>
    </source>
</evidence>
<comment type="caution">
    <text evidence="2">The sequence shown here is derived from an EMBL/GenBank/DDBJ whole genome shotgun (WGS) entry which is preliminary data.</text>
</comment>
<organism evidence="2 3">
    <name type="scientific">Prymnesium parvum</name>
    <name type="common">Toxic golden alga</name>
    <dbReference type="NCBI Taxonomy" id="97485"/>
    <lineage>
        <taxon>Eukaryota</taxon>
        <taxon>Haptista</taxon>
        <taxon>Haptophyta</taxon>
        <taxon>Prymnesiophyceae</taxon>
        <taxon>Prymnesiales</taxon>
        <taxon>Prymnesiaceae</taxon>
        <taxon>Prymnesium</taxon>
    </lineage>
</organism>
<protein>
    <recommendedName>
        <fullName evidence="4">Glycosyltransferase family 92 protein</fullName>
    </recommendedName>
</protein>
<evidence type="ECO:0000313" key="3">
    <source>
        <dbReference type="Proteomes" id="UP001515480"/>
    </source>
</evidence>
<reference evidence="2 3" key="1">
    <citation type="journal article" date="2024" name="Science">
        <title>Giant polyketide synthase enzymes in the biosynthesis of giant marine polyether toxins.</title>
        <authorList>
            <person name="Fallon T.R."/>
            <person name="Shende V.V."/>
            <person name="Wierzbicki I.H."/>
            <person name="Pendleton A.L."/>
            <person name="Watervoot N.F."/>
            <person name="Auber R.P."/>
            <person name="Gonzalez D.J."/>
            <person name="Wisecaver J.H."/>
            <person name="Moore B.S."/>
        </authorList>
    </citation>
    <scope>NUCLEOTIDE SEQUENCE [LARGE SCALE GENOMIC DNA]</scope>
    <source>
        <strain evidence="2 3">12B1</strain>
    </source>
</reference>
<accession>A0AB34JLH0</accession>
<feature type="compositionally biased region" description="Polar residues" evidence="1">
    <location>
        <begin position="1"/>
        <end position="12"/>
    </location>
</feature>
<evidence type="ECO:0008006" key="4">
    <source>
        <dbReference type="Google" id="ProtNLM"/>
    </source>
</evidence>
<name>A0AB34JLH0_PRYPA</name>
<dbReference type="Proteomes" id="UP001515480">
    <property type="component" value="Unassembled WGS sequence"/>
</dbReference>
<proteinExistence type="predicted"/>
<keyword evidence="3" id="KW-1185">Reference proteome</keyword>
<dbReference type="EMBL" id="JBGBPQ010000007">
    <property type="protein sequence ID" value="KAL1521878.1"/>
    <property type="molecule type" value="Genomic_DNA"/>
</dbReference>
<gene>
    <name evidence="2" type="ORF">AB1Y20_021529</name>
</gene>
<sequence>MESPVTSPSRRWTATEGREGGGKRAAAGGSDMFQVEALRMCHTRDTFDEGRRAMQRAQPSTLGLLARRNLGMTGSRSSSPLRVGIVTRSAEKDMRRIHNTAALLSLCPELGVVCEAVALDTAGFVANVKLVLHLHALVALHGSHVTYAAFPPRPLAVLEVKPHHMPVGWFQSYFPAFFALDTWYYVHHASKEEHRAGADTKAVQQQAAVLPLPIFRDFVCDVLRRFARHTASIKSRHAGVMQCRGQAQEDRMR</sequence>
<dbReference type="AlphaFoldDB" id="A0AB34JLH0"/>
<feature type="region of interest" description="Disordered" evidence="1">
    <location>
        <begin position="1"/>
        <end position="28"/>
    </location>
</feature>
<evidence type="ECO:0000256" key="1">
    <source>
        <dbReference type="SAM" id="MobiDB-lite"/>
    </source>
</evidence>